<dbReference type="GO" id="GO:0003677">
    <property type="term" value="F:DNA binding"/>
    <property type="evidence" value="ECO:0007669"/>
    <property type="project" value="UniProtKB-KW"/>
</dbReference>
<dbReference type="OrthoDB" id="9765670at2"/>
<evidence type="ECO:0000259" key="11">
    <source>
        <dbReference type="PROSITE" id="PS51198"/>
    </source>
</evidence>
<dbReference type="InterPro" id="IPR027417">
    <property type="entry name" value="P-loop_NTPase"/>
</dbReference>
<dbReference type="SUPFAM" id="SSF52540">
    <property type="entry name" value="P-loop containing nucleoside triphosphate hydrolases"/>
    <property type="match status" value="1"/>
</dbReference>
<dbReference type="AlphaFoldDB" id="A0A1C0YKZ0"/>
<dbReference type="Proteomes" id="UP000093199">
    <property type="component" value="Unassembled WGS sequence"/>
</dbReference>
<feature type="domain" description="UvrD-like helicase ATP-binding" evidence="11">
    <location>
        <begin position="5"/>
        <end position="289"/>
    </location>
</feature>
<evidence type="ECO:0000313" key="12">
    <source>
        <dbReference type="EMBL" id="OCS87820.1"/>
    </source>
</evidence>
<comment type="catalytic activity">
    <reaction evidence="9">
        <text>ATP + H2O = ADP + phosphate + H(+)</text>
        <dbReference type="Rhea" id="RHEA:13065"/>
        <dbReference type="ChEBI" id="CHEBI:15377"/>
        <dbReference type="ChEBI" id="CHEBI:15378"/>
        <dbReference type="ChEBI" id="CHEBI:30616"/>
        <dbReference type="ChEBI" id="CHEBI:43474"/>
        <dbReference type="ChEBI" id="CHEBI:456216"/>
        <dbReference type="EC" id="5.6.2.4"/>
    </reaction>
</comment>
<proteinExistence type="inferred from homology"/>
<dbReference type="GO" id="GO:0043138">
    <property type="term" value="F:3'-5' DNA helicase activity"/>
    <property type="evidence" value="ECO:0007669"/>
    <property type="project" value="UniProtKB-EC"/>
</dbReference>
<keyword evidence="3 10" id="KW-0378">Hydrolase</keyword>
<dbReference type="PANTHER" id="PTHR11070:SF3">
    <property type="entry name" value="DNA 3'-5' HELICASE"/>
    <property type="match status" value="1"/>
</dbReference>
<evidence type="ECO:0000256" key="7">
    <source>
        <dbReference type="ARBA" id="ARBA00034617"/>
    </source>
</evidence>
<dbReference type="Gene3D" id="1.10.486.10">
    <property type="entry name" value="PCRA, domain 4"/>
    <property type="match status" value="1"/>
</dbReference>
<dbReference type="InterPro" id="IPR013986">
    <property type="entry name" value="DExx_box_DNA_helicase_dom_sf"/>
</dbReference>
<dbReference type="Pfam" id="PF13361">
    <property type="entry name" value="UvrD_C"/>
    <property type="match status" value="1"/>
</dbReference>
<organism evidence="12 13">
    <name type="scientific">Caryophanon tenue</name>
    <dbReference type="NCBI Taxonomy" id="33978"/>
    <lineage>
        <taxon>Bacteria</taxon>
        <taxon>Bacillati</taxon>
        <taxon>Bacillota</taxon>
        <taxon>Bacilli</taxon>
        <taxon>Bacillales</taxon>
        <taxon>Caryophanaceae</taxon>
        <taxon>Caryophanon</taxon>
    </lineage>
</organism>
<dbReference type="Pfam" id="PF00580">
    <property type="entry name" value="UvrD-helicase"/>
    <property type="match status" value="1"/>
</dbReference>
<dbReference type="InterPro" id="IPR014017">
    <property type="entry name" value="DNA_helicase_UvrD-like_C"/>
</dbReference>
<keyword evidence="6" id="KW-0413">Isomerase</keyword>
<dbReference type="EMBL" id="MASJ01000003">
    <property type="protein sequence ID" value="OCS87820.1"/>
    <property type="molecule type" value="Genomic_DNA"/>
</dbReference>
<keyword evidence="2 10" id="KW-0547">Nucleotide-binding</keyword>
<comment type="caution">
    <text evidence="12">The sequence shown here is derived from an EMBL/GenBank/DDBJ whole genome shotgun (WGS) entry which is preliminary data.</text>
</comment>
<name>A0A1C0YKZ0_9BACL</name>
<evidence type="ECO:0000256" key="10">
    <source>
        <dbReference type="PROSITE-ProRule" id="PRU00560"/>
    </source>
</evidence>
<gene>
    <name evidence="12" type="ORF">A6M13_11010</name>
</gene>
<dbReference type="Gene3D" id="3.40.50.300">
    <property type="entry name" value="P-loop containing nucleotide triphosphate hydrolases"/>
    <property type="match status" value="2"/>
</dbReference>
<evidence type="ECO:0000256" key="6">
    <source>
        <dbReference type="ARBA" id="ARBA00023235"/>
    </source>
</evidence>
<keyword evidence="4 10" id="KW-0347">Helicase</keyword>
<evidence type="ECO:0000256" key="3">
    <source>
        <dbReference type="ARBA" id="ARBA00022801"/>
    </source>
</evidence>
<dbReference type="GO" id="GO:0000725">
    <property type="term" value="P:recombinational repair"/>
    <property type="evidence" value="ECO:0007669"/>
    <property type="project" value="TreeGrafter"/>
</dbReference>
<dbReference type="PROSITE" id="PS51198">
    <property type="entry name" value="UVRD_HELICASE_ATP_BIND"/>
    <property type="match status" value="1"/>
</dbReference>
<evidence type="ECO:0000256" key="1">
    <source>
        <dbReference type="ARBA" id="ARBA00009922"/>
    </source>
</evidence>
<dbReference type="Gene3D" id="1.10.10.160">
    <property type="match status" value="1"/>
</dbReference>
<reference evidence="12 13" key="1">
    <citation type="submission" date="2016-07" db="EMBL/GenBank/DDBJ databases">
        <title>Caryophanon tenue genome sequencing.</title>
        <authorList>
            <person name="Verma A."/>
            <person name="Pal Y."/>
            <person name="Krishnamurthi S."/>
        </authorList>
    </citation>
    <scope>NUCLEOTIDE SEQUENCE [LARGE SCALE GENOMIC DNA]</scope>
    <source>
        <strain evidence="12 13">DSM 14152</strain>
    </source>
</reference>
<dbReference type="GO" id="GO:0005524">
    <property type="term" value="F:ATP binding"/>
    <property type="evidence" value="ECO:0007669"/>
    <property type="project" value="UniProtKB-UniRule"/>
</dbReference>
<dbReference type="GO" id="GO:0016887">
    <property type="term" value="F:ATP hydrolysis activity"/>
    <property type="evidence" value="ECO:0007669"/>
    <property type="project" value="RHEA"/>
</dbReference>
<evidence type="ECO:0000313" key="13">
    <source>
        <dbReference type="Proteomes" id="UP000093199"/>
    </source>
</evidence>
<feature type="binding site" evidence="10">
    <location>
        <begin position="26"/>
        <end position="33"/>
    </location>
    <ligand>
        <name>ATP</name>
        <dbReference type="ChEBI" id="CHEBI:30616"/>
    </ligand>
</feature>
<dbReference type="InterPro" id="IPR014016">
    <property type="entry name" value="UvrD-like_ATP-bd"/>
</dbReference>
<evidence type="ECO:0000256" key="8">
    <source>
        <dbReference type="ARBA" id="ARBA00034808"/>
    </source>
</evidence>
<evidence type="ECO:0000256" key="9">
    <source>
        <dbReference type="ARBA" id="ARBA00048988"/>
    </source>
</evidence>
<keyword evidence="13" id="KW-1185">Reference proteome</keyword>
<comment type="catalytic activity">
    <reaction evidence="7">
        <text>Couples ATP hydrolysis with the unwinding of duplex DNA by translocating in the 3'-5' direction.</text>
        <dbReference type="EC" id="5.6.2.4"/>
    </reaction>
</comment>
<dbReference type="PANTHER" id="PTHR11070">
    <property type="entry name" value="UVRD / RECB / PCRA DNA HELICASE FAMILY MEMBER"/>
    <property type="match status" value="1"/>
</dbReference>
<comment type="similarity">
    <text evidence="1">Belongs to the helicase family. UvrD subfamily.</text>
</comment>
<evidence type="ECO:0000256" key="5">
    <source>
        <dbReference type="ARBA" id="ARBA00022840"/>
    </source>
</evidence>
<protein>
    <recommendedName>
        <fullName evidence="8">DNA 3'-5' helicase</fullName>
        <ecNumber evidence="8">5.6.2.4</ecNumber>
    </recommendedName>
</protein>
<accession>A0A1C0YKZ0</accession>
<dbReference type="RefSeq" id="WP_066543658.1">
    <property type="nucleotide sequence ID" value="NZ_MASJ01000003.1"/>
</dbReference>
<dbReference type="STRING" id="33978.A6M13_11010"/>
<dbReference type="InterPro" id="IPR000212">
    <property type="entry name" value="DNA_helicase_UvrD/REP"/>
</dbReference>
<sequence length="551" mass="63803">MDITLAEVLESNNTKIPVDQNFKLYAGPGAGKTTFLVNHINEIVHNSTRLSKNRKIACITYTNTAVNTLKNKLAGCDESVEICTIHSFCYRYIVKPFIWVLSNCEIPIDKINGHEEIKLRQSQITEFKRITNQFQFDDKLLAKALSKLIWSIEDGKLILKFPKINDGKLDNYNIKKTSYLEYKKLYWSDGKLSHDDVLYFAYRILTEKTEVLRVIRAMFPYILIDEFQDTSPIQAEIIKIIGKIDTYVAVIGDLCQSIYSFQGANVSLFKEFNLNETKEYIISGNRRSTEQIINVLNKMRGNTDFQQFSPNGTQGEKPTILIGAAKDVEIYLNGLYSDVVYLSYKNTIETFDDIILKDSNSDRSWMIYYVAQSIEFAKNLDMSSAMKYMKQAYRKNSNFDDKFSLMNLKRLISKYPTFENTSITSFYNDFLVGHYDVKGKISRGAIKDFYDSMTFNQLVTQINNVDKNSINYKTIHQSKGDEFETVCIIFSSESKEKNLEFLINPDMNQETHRVYYVALSRAMKRLFINVDNLETDLENKMIQIGFEVIRL</sequence>
<evidence type="ECO:0000256" key="4">
    <source>
        <dbReference type="ARBA" id="ARBA00022806"/>
    </source>
</evidence>
<dbReference type="EC" id="5.6.2.4" evidence="8"/>
<evidence type="ECO:0000256" key="2">
    <source>
        <dbReference type="ARBA" id="ARBA00022741"/>
    </source>
</evidence>
<keyword evidence="5 10" id="KW-0067">ATP-binding</keyword>